<dbReference type="EMBL" id="LR590463">
    <property type="protein sequence ID" value="VTP65563.1"/>
    <property type="molecule type" value="Genomic_DNA"/>
</dbReference>
<evidence type="ECO:0000313" key="1">
    <source>
        <dbReference type="EMBL" id="VTP65563.1"/>
    </source>
</evidence>
<accession>A0A4V6JIL4</accession>
<dbReference type="InterPro" id="IPR036406">
    <property type="entry name" value="Coprogen_oxidase_aer_sf"/>
</dbReference>
<organism evidence="1 2">
    <name type="scientific">Serratia rubidaea</name>
    <name type="common">Serratia marinorubra</name>
    <dbReference type="NCBI Taxonomy" id="61652"/>
    <lineage>
        <taxon>Bacteria</taxon>
        <taxon>Pseudomonadati</taxon>
        <taxon>Pseudomonadota</taxon>
        <taxon>Gammaproteobacteria</taxon>
        <taxon>Enterobacterales</taxon>
        <taxon>Yersiniaceae</taxon>
        <taxon>Serratia</taxon>
    </lineage>
</organism>
<keyword evidence="1" id="KW-0560">Oxidoreductase</keyword>
<sequence>MSSPDIAEVKSFLLALQDRICEQLAQADGGGAFVEDSWTRAKAAAAAAGC</sequence>
<dbReference type="Proteomes" id="UP000307968">
    <property type="component" value="Chromosome"/>
</dbReference>
<dbReference type="EC" id="1.3.3.3" evidence="1"/>
<dbReference type="GO" id="GO:0006779">
    <property type="term" value="P:porphyrin-containing compound biosynthetic process"/>
    <property type="evidence" value="ECO:0007669"/>
    <property type="project" value="InterPro"/>
</dbReference>
<proteinExistence type="predicted"/>
<dbReference type="AlphaFoldDB" id="A0A4V6JIL4"/>
<gene>
    <name evidence="1" type="primary">hemF_1</name>
    <name evidence="1" type="ORF">NCTC12971_04144</name>
</gene>
<dbReference type="GO" id="GO:0004109">
    <property type="term" value="F:coproporphyrinogen oxidase activity"/>
    <property type="evidence" value="ECO:0007669"/>
    <property type="project" value="UniProtKB-EC"/>
</dbReference>
<evidence type="ECO:0000313" key="2">
    <source>
        <dbReference type="Proteomes" id="UP000307968"/>
    </source>
</evidence>
<dbReference type="SUPFAM" id="SSF102886">
    <property type="entry name" value="Coproporphyrinogen III oxidase"/>
    <property type="match status" value="1"/>
</dbReference>
<name>A0A4V6JIL4_SERRU</name>
<protein>
    <submittedName>
        <fullName evidence="1">Coproporphyrinogen-III oxidase, aerobic</fullName>
        <ecNumber evidence="1">1.3.3.3</ecNumber>
    </submittedName>
</protein>
<dbReference type="Gene3D" id="3.40.1500.10">
    <property type="entry name" value="Coproporphyrinogen III oxidase, aerobic"/>
    <property type="match status" value="1"/>
</dbReference>
<reference evidence="1 2" key="1">
    <citation type="submission" date="2019-05" db="EMBL/GenBank/DDBJ databases">
        <authorList>
            <consortium name="Pathogen Informatics"/>
        </authorList>
    </citation>
    <scope>NUCLEOTIDE SEQUENCE [LARGE SCALE GENOMIC DNA]</scope>
    <source>
        <strain evidence="1 2">NCTC12971</strain>
    </source>
</reference>